<dbReference type="SUPFAM" id="SSF75011">
    <property type="entry name" value="3-carboxy-cis,cis-mucoante lactonizing enzyme"/>
    <property type="match status" value="1"/>
</dbReference>
<accession>A0A5C4RSH8</accession>
<name>A0A5C4RSH8_PROVB</name>
<dbReference type="Gene3D" id="1.10.1330.10">
    <property type="entry name" value="Dockerin domain"/>
    <property type="match status" value="1"/>
</dbReference>
<dbReference type="InterPro" id="IPR036439">
    <property type="entry name" value="Dockerin_dom_sf"/>
</dbReference>
<dbReference type="Pfam" id="PF00932">
    <property type="entry name" value="LTD"/>
    <property type="match status" value="1"/>
</dbReference>
<dbReference type="GO" id="GO:0009166">
    <property type="term" value="P:nucleotide catabolic process"/>
    <property type="evidence" value="ECO:0007669"/>
    <property type="project" value="InterPro"/>
</dbReference>
<dbReference type="InterPro" id="IPR008334">
    <property type="entry name" value="5'-Nucleotdase_C"/>
</dbReference>
<dbReference type="InterPro" id="IPR001322">
    <property type="entry name" value="Lamin_tail_dom"/>
</dbReference>
<dbReference type="GO" id="GO:0016787">
    <property type="term" value="F:hydrolase activity"/>
    <property type="evidence" value="ECO:0007669"/>
    <property type="project" value="InterPro"/>
</dbReference>
<organism evidence="2 3">
    <name type="scientific">Prosthecochloris vibrioformis</name>
    <name type="common">Chlorobium vibrioforme</name>
    <dbReference type="NCBI Taxonomy" id="1098"/>
    <lineage>
        <taxon>Bacteria</taxon>
        <taxon>Pseudomonadati</taxon>
        <taxon>Chlorobiota</taxon>
        <taxon>Chlorobiia</taxon>
        <taxon>Chlorobiales</taxon>
        <taxon>Chlorobiaceae</taxon>
        <taxon>Prosthecochloris</taxon>
    </lineage>
</organism>
<dbReference type="InterPro" id="IPR055188">
    <property type="entry name" value="Choice_anch_I"/>
</dbReference>
<dbReference type="InterPro" id="IPR015943">
    <property type="entry name" value="WD40/YVTN_repeat-like_dom_sf"/>
</dbReference>
<dbReference type="Pfam" id="PF02872">
    <property type="entry name" value="5_nucleotid_C"/>
    <property type="match status" value="1"/>
</dbReference>
<dbReference type="EMBL" id="VDCI01000012">
    <property type="protein sequence ID" value="TNJ34110.1"/>
    <property type="molecule type" value="Genomic_DNA"/>
</dbReference>
<sequence length="2095" mass="222757">MALNGFNENTYSTELLSALQGAVPGDLKISVISDPHYFAPSLLVNDGAAFEAYLAEDRKMIAESDAILNSALDMVSAENPDILLIPGDLTKDGEKVSHEAFAAYLADLEANGTKVYVVPGNHDINNPHAVSYDGATETPVASVTPEEFATIYDEFGYGEALYRDPASLSYIAAPTNDLWILALDSCEYDDNATSPETDGSLSLETVAWALEKLAEAKLQGITVLGMMHHSLAEHFSLQDDLFSDYVVDGSETLAELFADAGLQIMFTGHFHANDINTLDTERPLTEIETGSLVTWPSPVRTISLENGVLDISTASVTDIDYDTGDQTFPEYAVDFLDTGLNELAVSYLVASFGITEEAAGQVAPYFAQAMAAHYMGDETISAEIQQVITTMASSGDQMQMMLAGALQSLLTDGLPGDNNTTIQLVNPWEGMSVDDLAEVLAAEYSMTPEEHYDSFHRLIITEVNSKAEGEDYFELYNYGDTAINLDGWKWIDSDADFTSADAIAIGDITLMPGETLVVVSTDAVDAEASFREAWGLGDDVQVIVTDGKGLGGDDAVVVFDAMGNTAAALNYGTAAVTTSDSIVVDPVMLSNGTSSLGGHAGEAAGAFETTSLVWTGDSAEEPVYTYAAEGMIGGTEQQNPEDGTGSPGTATTNVATHLDTFTVGGEGAAEISAYDATTQKLFVTNAELNRIDVLDLSNPSNVTRLTSIDISAYGGNVNSVAVHGGRLAMAIEADVKQDPGKVVVLSTDDFSELASVTVGALPDMVTFTPDGNFILSANEGEPNADYSVDPDGTVSIIDTSDYSVTTLDFSAFNDKEEALEAEGMRVFGPGADLAADVEPEYITVSDDSATAWVALQENNAIAEVDLASKTITAIHPLGFKDYSLDENAFDASDKDGEINITTWPVKGIYMPDSLASYAVNGTTYLVTANEGDAREYDTFEEEARIEDLTLDEIAFPDAETLQTDDAIGRLKVTTTLGDTDNDGDYDELYSFGARSFTIWTEDGELVFDSGSDIETITSILNSSIFNQDEGDVDERSDAKGPEPEGLAVGEVDGHVYAFVGLERTGGVMVYDITTPEDASFVQWIYTEGDVAPEGLLFIDETDTLVVSNEVSGTVSTYSIGEPDYVEESYTLQLLHFADAEAGLLASETAPNLAALVDVFEDEYANSITLAGGDNFIPGPFLAAGTDPGVADVLEEITGISYASQGTVDIAIHNVIGVEASTIGNHEFDLGSRGLKDAFAYAADFPYLSANLDFSGDDDLSGLYVDTVAEEGLDGELASDLAGNIVPSAVLEEGGEKIGLVGATTQLLESISSPSGTEVIGTDQTDMELLAAQLQPVIDDLVAQGVNKIILMAHLQVIANEIELAGKLSGVDIILAAGSNTRLGDSDDEAVAFDGHAAEFADTYPLELTDKDGNTILLVNTDNEFTYLGRLVVDFDADGNIITDSIQTHTSINGAYAATEENVAEAWDVDVADLATTAFAEGSRGADVAALTDAVQNVIDEKNSNVFGYSDVYLEGERALVRSEETNLGDLSADANGYAAELAMGSEAASSTYIVSLKNGGGIRAQIGTVSAPDPVDGTTEQLPPADGTVTQLDVENSLRFDNQLMMFDTTPEGLKAILEHGVAEGTLQGRFPQVGGFSFSWDPDFEAGERVRDIALVGDDDIIPLYDDGVLLDTAPETISMVTLSFLAEGGDGYPMKEYGENFRYIIDNEDGTVTLSEAIDESLDFTVADNVPGGETSLGEQAAFEAYMEEFHATAETAYDEAETPAAEDTRIQNLNERDEAVLPGDLVEGSSVNGSVTFWKTGEALEDVQVGLEAMSLETADGYSVDIRNLQEGEDGTVSMEVWAASPDALESLQLEFMLPDGSSYTWEDTEELPTGWASLQNTGENGEFILAGYGIGGFAGGEDVMLGALTLDGLDDVDQFEVALAAGELNTEELPGFRFVAMRDMTDAAGQFIIEAVPEGEYRFSAFKETDEHLANSVSAADALAALKLAVGMNPNSEEEVSSYQYLAADVNQDGRVRATDALAILKMAVDYDGALADEWLFFQDEAGATPMSRLNVAWESEQEVIIDQNLEVDLVGVVKGDVDGSWGDMIQ</sequence>
<dbReference type="GO" id="GO:0000272">
    <property type="term" value="P:polysaccharide catabolic process"/>
    <property type="evidence" value="ECO:0007669"/>
    <property type="project" value="InterPro"/>
</dbReference>
<dbReference type="Gene3D" id="3.60.21.10">
    <property type="match status" value="2"/>
</dbReference>
<dbReference type="Gene3D" id="3.90.780.10">
    <property type="entry name" value="5'-Nucleotidase, C-terminal domain"/>
    <property type="match status" value="1"/>
</dbReference>
<dbReference type="PANTHER" id="PTHR46928">
    <property type="entry name" value="MESENCHYME-SPECIFIC CELL SURFACE GLYCOPROTEIN"/>
    <property type="match status" value="1"/>
</dbReference>
<dbReference type="RefSeq" id="WP_139626956.1">
    <property type="nucleotide sequence ID" value="NZ_VDCI01000012.1"/>
</dbReference>
<dbReference type="Pfam" id="PF22494">
    <property type="entry name" value="choice_anch_I"/>
    <property type="match status" value="1"/>
</dbReference>
<dbReference type="PANTHER" id="PTHR46928:SF1">
    <property type="entry name" value="MESENCHYME-SPECIFIC CELL SURFACE GLYCOPROTEIN"/>
    <property type="match status" value="1"/>
</dbReference>
<dbReference type="InterPro" id="IPR052956">
    <property type="entry name" value="Mesenchyme-surface_protein"/>
</dbReference>
<keyword evidence="3" id="KW-1185">Reference proteome</keyword>
<dbReference type="Proteomes" id="UP000309544">
    <property type="component" value="Unassembled WGS sequence"/>
</dbReference>
<dbReference type="InterPro" id="IPR036907">
    <property type="entry name" value="5'-Nucleotdase_C_sf"/>
</dbReference>
<evidence type="ECO:0000259" key="1">
    <source>
        <dbReference type="PROSITE" id="PS51841"/>
    </source>
</evidence>
<comment type="caution">
    <text evidence="2">The sequence shown here is derived from an EMBL/GenBank/DDBJ whole genome shotgun (WGS) entry which is preliminary data.</text>
</comment>
<gene>
    <name evidence="2" type="ORF">FGF68_10215</name>
</gene>
<reference evidence="2 3" key="1">
    <citation type="submission" date="2019-05" db="EMBL/GenBank/DDBJ databases">
        <title>Draft Whole-Genome sequence of the green sulfur bacterium Prosthecochloris vibrioformis DSM 260.</title>
        <authorList>
            <person name="Meyer T.E."/>
            <person name="Kyndt J.A."/>
        </authorList>
    </citation>
    <scope>NUCLEOTIDE SEQUENCE [LARGE SCALE GENOMIC DNA]</scope>
    <source>
        <strain evidence="2 3">DSM 260</strain>
    </source>
</reference>
<feature type="domain" description="LTD" evidence="1">
    <location>
        <begin position="442"/>
        <end position="573"/>
    </location>
</feature>
<dbReference type="SUPFAM" id="SSF55816">
    <property type="entry name" value="5'-nucleotidase (syn. UDP-sugar hydrolase), C-terminal domain"/>
    <property type="match status" value="1"/>
</dbReference>
<dbReference type="InterPro" id="IPR029052">
    <property type="entry name" value="Metallo-depent_PP-like"/>
</dbReference>
<dbReference type="Gene3D" id="2.60.40.1260">
    <property type="entry name" value="Lamin Tail domain"/>
    <property type="match status" value="1"/>
</dbReference>
<dbReference type="InterPro" id="IPR004843">
    <property type="entry name" value="Calcineurin-like_PHP"/>
</dbReference>
<evidence type="ECO:0000313" key="2">
    <source>
        <dbReference type="EMBL" id="TNJ34110.1"/>
    </source>
</evidence>
<dbReference type="InterPro" id="IPR036415">
    <property type="entry name" value="Lamin_tail_dom_sf"/>
</dbReference>
<dbReference type="SUPFAM" id="SSF74853">
    <property type="entry name" value="Lamin A/C globular tail domain"/>
    <property type="match status" value="1"/>
</dbReference>
<dbReference type="NCBIfam" id="NF038117">
    <property type="entry name" value="choice_anch_I"/>
    <property type="match status" value="1"/>
</dbReference>
<proteinExistence type="predicted"/>
<dbReference type="PROSITE" id="PS51841">
    <property type="entry name" value="LTD"/>
    <property type="match status" value="1"/>
</dbReference>
<protein>
    <recommendedName>
        <fullName evidence="1">LTD domain-containing protein</fullName>
    </recommendedName>
</protein>
<dbReference type="Gene3D" id="2.130.10.10">
    <property type="entry name" value="YVTN repeat-like/Quinoprotein amine dehydrogenase"/>
    <property type="match status" value="1"/>
</dbReference>
<dbReference type="SUPFAM" id="SSF56300">
    <property type="entry name" value="Metallo-dependent phosphatases"/>
    <property type="match status" value="2"/>
</dbReference>
<dbReference type="Pfam" id="PF00149">
    <property type="entry name" value="Metallophos"/>
    <property type="match status" value="1"/>
</dbReference>
<evidence type="ECO:0000313" key="3">
    <source>
        <dbReference type="Proteomes" id="UP000309544"/>
    </source>
</evidence>